<reference evidence="2 3" key="1">
    <citation type="submission" date="2016-11" db="EMBL/GenBank/DDBJ databases">
        <title>Trade-off between light-utilization and light-protection in marine flavobacteria.</title>
        <authorList>
            <person name="Kumagai Y."/>
        </authorList>
    </citation>
    <scope>NUCLEOTIDE SEQUENCE [LARGE SCALE GENOMIC DNA]</scope>
    <source>
        <strain evidence="2 3">ATCC 700397</strain>
    </source>
</reference>
<gene>
    <name evidence="2" type="ORF">BST83_09165</name>
</gene>
<dbReference type="AlphaFoldDB" id="A0A2S7KXI5"/>
<dbReference type="PANTHER" id="PTHR10285">
    <property type="entry name" value="URIDINE KINASE"/>
    <property type="match status" value="1"/>
</dbReference>
<comment type="caution">
    <text evidence="2">The sequence shown here is derived from an EMBL/GenBank/DDBJ whole genome shotgun (WGS) entry which is preliminary data.</text>
</comment>
<dbReference type="Pfam" id="PF00485">
    <property type="entry name" value="PRK"/>
    <property type="match status" value="1"/>
</dbReference>
<dbReference type="GO" id="GO:0016301">
    <property type="term" value="F:kinase activity"/>
    <property type="evidence" value="ECO:0007669"/>
    <property type="project" value="InterPro"/>
</dbReference>
<accession>A0A2S7KXI5</accession>
<dbReference type="Gene3D" id="3.40.50.300">
    <property type="entry name" value="P-loop containing nucleotide triphosphate hydrolases"/>
    <property type="match status" value="1"/>
</dbReference>
<feature type="domain" description="Phosphoribulokinase/uridine kinase" evidence="1">
    <location>
        <begin position="41"/>
        <end position="186"/>
    </location>
</feature>
<keyword evidence="3" id="KW-1185">Reference proteome</keyword>
<protein>
    <recommendedName>
        <fullName evidence="1">Phosphoribulokinase/uridine kinase domain-containing protein</fullName>
    </recommendedName>
</protein>
<proteinExistence type="predicted"/>
<evidence type="ECO:0000313" key="3">
    <source>
        <dbReference type="Proteomes" id="UP000239522"/>
    </source>
</evidence>
<dbReference type="InterPro" id="IPR006083">
    <property type="entry name" value="PRK/URK"/>
</dbReference>
<dbReference type="SUPFAM" id="SSF52540">
    <property type="entry name" value="P-loop containing nucleoside triphosphate hydrolases"/>
    <property type="match status" value="1"/>
</dbReference>
<dbReference type="GO" id="GO:0005524">
    <property type="term" value="F:ATP binding"/>
    <property type="evidence" value="ECO:0007669"/>
    <property type="project" value="InterPro"/>
</dbReference>
<dbReference type="InterPro" id="IPR027417">
    <property type="entry name" value="P-loop_NTPase"/>
</dbReference>
<name>A0A2S7KXI5_9FLAO</name>
<evidence type="ECO:0000313" key="2">
    <source>
        <dbReference type="EMBL" id="PQB07306.1"/>
    </source>
</evidence>
<dbReference type="Proteomes" id="UP000239522">
    <property type="component" value="Unassembled WGS sequence"/>
</dbReference>
<sequence>MIIKFITKIDNLFQEKTQMLIEDKLCDEIISYPKIDNQTTVSICGAADLGKSYLSKKIAESLSKRNLKTNHLTLDSYLMDRKTRNKKGLSGYDIEAYNKKEALNNLIELKNGKSIEFKPYNHKDGEKGFDSMKMNPADILIFDGLHSMHSSFLPYVDITIFIYTKDEYLKKIRRQADLIKRNYTTEFSEKISENEFNLYKTNIESYREKANYLLFLESKWKYKLIKTGYNTVYN</sequence>
<dbReference type="EMBL" id="MQUA01000013">
    <property type="protein sequence ID" value="PQB07306.1"/>
    <property type="molecule type" value="Genomic_DNA"/>
</dbReference>
<organism evidence="2 3">
    <name type="scientific">Polaribacter filamentus</name>
    <dbReference type="NCBI Taxonomy" id="53483"/>
    <lineage>
        <taxon>Bacteria</taxon>
        <taxon>Pseudomonadati</taxon>
        <taxon>Bacteroidota</taxon>
        <taxon>Flavobacteriia</taxon>
        <taxon>Flavobacteriales</taxon>
        <taxon>Flavobacteriaceae</taxon>
    </lineage>
</organism>
<evidence type="ECO:0000259" key="1">
    <source>
        <dbReference type="Pfam" id="PF00485"/>
    </source>
</evidence>